<name>A0A927YQI2_9FIRM</name>
<reference evidence="1" key="1">
    <citation type="submission" date="2019-04" db="EMBL/GenBank/DDBJ databases">
        <title>Evolution of Biomass-Degrading Anaerobic Consortia Revealed by Metagenomics.</title>
        <authorList>
            <person name="Peng X."/>
        </authorList>
    </citation>
    <scope>NUCLEOTIDE SEQUENCE</scope>
    <source>
        <strain evidence="1">SIG311</strain>
    </source>
</reference>
<sequence>MSMLINYREYPTNNVLKKLLKDNTTGKNIIFATDIYTGNPKDEITEKYILSNSKEYEICPRVEKALNVQSDRTRKKAEVFTPSWICNKMNNHCDAEWFGRENVFNIENGEKWTPTVGKIDFPSEKDWRDYVKSKRLEITCGEAPYIVSRYDAATGEIIPIEKRIGILDRKLRVIKENTNDEKDWLKWTYEAFKSVYGYEFQGDNLLIARINLLTTFVDYMLDKLERQPAAKELNEITKIIVWNFWQMDGITGTVPFGKPAEEFHQMSFFDYEQGINDTEPEQVDCKIYDWTEKTVITYKSIRG</sequence>
<organism evidence="1 2">
    <name type="scientific">Pseudobutyrivibrio ruminis</name>
    <dbReference type="NCBI Taxonomy" id="46206"/>
    <lineage>
        <taxon>Bacteria</taxon>
        <taxon>Bacillati</taxon>
        <taxon>Bacillota</taxon>
        <taxon>Clostridia</taxon>
        <taxon>Lachnospirales</taxon>
        <taxon>Lachnospiraceae</taxon>
        <taxon>Pseudobutyrivibrio</taxon>
    </lineage>
</organism>
<comment type="caution">
    <text evidence="1">The sequence shown here is derived from an EMBL/GenBank/DDBJ whole genome shotgun (WGS) entry which is preliminary data.</text>
</comment>
<evidence type="ECO:0000313" key="2">
    <source>
        <dbReference type="Proteomes" id="UP000766246"/>
    </source>
</evidence>
<evidence type="ECO:0000313" key="1">
    <source>
        <dbReference type="EMBL" id="MBE5919503.1"/>
    </source>
</evidence>
<keyword evidence="1" id="KW-0378">Hydrolase</keyword>
<keyword evidence="1" id="KW-0540">Nuclease</keyword>
<dbReference type="AlphaFoldDB" id="A0A927YQI2"/>
<protein>
    <submittedName>
        <fullName evidence="1">Restriction endonuclease subunit M</fullName>
    </submittedName>
</protein>
<dbReference type="GO" id="GO:0004519">
    <property type="term" value="F:endonuclease activity"/>
    <property type="evidence" value="ECO:0007669"/>
    <property type="project" value="UniProtKB-KW"/>
</dbReference>
<dbReference type="EMBL" id="SVER01000014">
    <property type="protein sequence ID" value="MBE5919503.1"/>
    <property type="molecule type" value="Genomic_DNA"/>
</dbReference>
<gene>
    <name evidence="1" type="ORF">E7272_06615</name>
</gene>
<dbReference type="Proteomes" id="UP000766246">
    <property type="component" value="Unassembled WGS sequence"/>
</dbReference>
<keyword evidence="1" id="KW-0255">Endonuclease</keyword>
<accession>A0A927YQI2</accession>
<proteinExistence type="predicted"/>